<proteinExistence type="predicted"/>
<feature type="transmembrane region" description="Helical" evidence="1">
    <location>
        <begin position="64"/>
        <end position="87"/>
    </location>
</feature>
<evidence type="ECO:0000313" key="3">
    <source>
        <dbReference type="Proteomes" id="UP000265703"/>
    </source>
</evidence>
<reference evidence="2 3" key="1">
    <citation type="submission" date="2018-06" db="EMBL/GenBank/DDBJ databases">
        <title>Comparative genomics reveals the genomic features of Rhizophagus irregularis, R. cerebriforme, R. diaphanum and Gigaspora rosea, and their symbiotic lifestyle signature.</title>
        <authorList>
            <person name="Morin E."/>
            <person name="San Clemente H."/>
            <person name="Chen E.C.H."/>
            <person name="De La Providencia I."/>
            <person name="Hainaut M."/>
            <person name="Kuo A."/>
            <person name="Kohler A."/>
            <person name="Murat C."/>
            <person name="Tang N."/>
            <person name="Roy S."/>
            <person name="Loubradou J."/>
            <person name="Henrissat B."/>
            <person name="Grigoriev I.V."/>
            <person name="Corradi N."/>
            <person name="Roux C."/>
            <person name="Martin F.M."/>
        </authorList>
    </citation>
    <scope>NUCLEOTIDE SEQUENCE [LARGE SCALE GENOMIC DNA]</scope>
    <source>
        <strain evidence="2 3">DAOM 227022</strain>
    </source>
</reference>
<gene>
    <name evidence="2" type="ORF">C1645_827227</name>
</gene>
<keyword evidence="3" id="KW-1185">Reference proteome</keyword>
<evidence type="ECO:0000313" key="2">
    <source>
        <dbReference type="EMBL" id="RIA87806.1"/>
    </source>
</evidence>
<dbReference type="Proteomes" id="UP000265703">
    <property type="component" value="Unassembled WGS sequence"/>
</dbReference>
<sequence length="209" mass="24766">MKLYYIPLKEESTSYYSYFTPEYYFEPQWSVGMRDLIDKEELKKRIDGLNEIVKVNSLLSVKRLWGAFCAFLLCTALIVIITILVFFGSLLNFVVYDLLEFINRYVIGPIVAELILVFLLFLAIFVIINEAKSRTLKFTTEIEKKLYEYNEKNLNVHYKLKWRKGIFTRYDIELGCYINNGNIIFREKVPLMFGENAEIEIEINDKQRV</sequence>
<protein>
    <submittedName>
        <fullName evidence="2">Uncharacterized protein</fullName>
    </submittedName>
</protein>
<organism evidence="2 3">
    <name type="scientific">Glomus cerebriforme</name>
    <dbReference type="NCBI Taxonomy" id="658196"/>
    <lineage>
        <taxon>Eukaryota</taxon>
        <taxon>Fungi</taxon>
        <taxon>Fungi incertae sedis</taxon>
        <taxon>Mucoromycota</taxon>
        <taxon>Glomeromycotina</taxon>
        <taxon>Glomeromycetes</taxon>
        <taxon>Glomerales</taxon>
        <taxon>Glomeraceae</taxon>
        <taxon>Glomus</taxon>
    </lineage>
</organism>
<keyword evidence="1" id="KW-1133">Transmembrane helix</keyword>
<keyword evidence="1" id="KW-0812">Transmembrane</keyword>
<dbReference type="AlphaFoldDB" id="A0A397ST84"/>
<evidence type="ECO:0000256" key="1">
    <source>
        <dbReference type="SAM" id="Phobius"/>
    </source>
</evidence>
<accession>A0A397ST84</accession>
<name>A0A397ST84_9GLOM</name>
<comment type="caution">
    <text evidence="2">The sequence shown here is derived from an EMBL/GenBank/DDBJ whole genome shotgun (WGS) entry which is preliminary data.</text>
</comment>
<feature type="transmembrane region" description="Helical" evidence="1">
    <location>
        <begin position="107"/>
        <end position="128"/>
    </location>
</feature>
<keyword evidence="1" id="KW-0472">Membrane</keyword>
<dbReference type="EMBL" id="QKYT01000291">
    <property type="protein sequence ID" value="RIA87806.1"/>
    <property type="molecule type" value="Genomic_DNA"/>
</dbReference>